<keyword evidence="6" id="KW-0238">DNA-binding</keyword>
<dbReference type="CDD" id="cd17536">
    <property type="entry name" value="REC_YesN-like"/>
    <property type="match status" value="1"/>
</dbReference>
<keyword evidence="5" id="KW-0805">Transcription regulation</keyword>
<dbReference type="GO" id="GO:0003700">
    <property type="term" value="F:DNA-binding transcription factor activity"/>
    <property type="evidence" value="ECO:0007669"/>
    <property type="project" value="InterPro"/>
</dbReference>
<dbReference type="KEGG" id="pprt:ET464_14735"/>
<keyword evidence="7" id="KW-0804">Transcription</keyword>
<evidence type="ECO:0000256" key="6">
    <source>
        <dbReference type="ARBA" id="ARBA00023125"/>
    </source>
</evidence>
<feature type="domain" description="HTH araC/xylS-type" evidence="9">
    <location>
        <begin position="447"/>
        <end position="546"/>
    </location>
</feature>
<dbReference type="Proteomes" id="UP000293568">
    <property type="component" value="Chromosome"/>
</dbReference>
<dbReference type="GO" id="GO:0005737">
    <property type="term" value="C:cytoplasm"/>
    <property type="evidence" value="ECO:0007669"/>
    <property type="project" value="UniProtKB-SubCell"/>
</dbReference>
<dbReference type="InterPro" id="IPR001789">
    <property type="entry name" value="Sig_transdc_resp-reg_receiver"/>
</dbReference>
<evidence type="ECO:0000256" key="8">
    <source>
        <dbReference type="PROSITE-ProRule" id="PRU00169"/>
    </source>
</evidence>
<feature type="modified residue" description="4-aspartylphosphate" evidence="8">
    <location>
        <position position="55"/>
    </location>
</feature>
<evidence type="ECO:0000256" key="2">
    <source>
        <dbReference type="ARBA" id="ARBA00022490"/>
    </source>
</evidence>
<keyword evidence="12" id="KW-1185">Reference proteome</keyword>
<gene>
    <name evidence="11" type="ORF">ET464_14735</name>
</gene>
<evidence type="ECO:0000259" key="9">
    <source>
        <dbReference type="PROSITE" id="PS01124"/>
    </source>
</evidence>
<comment type="subcellular location">
    <subcellularLocation>
        <location evidence="1">Cytoplasm</location>
    </subcellularLocation>
</comment>
<sequence length="552" mass="62682">MYKLLLVDDEMEVTEGLMAEIDWAGCGFGEVMTAGNGREAMELFEKLEPDVLITDISMPYMNGLELAEWARGAYPLTRIVILSGYDEFEYAKQAIRLQVDEYVLKPFSGTQITDTVLKIAQRMDEEREKHSNLQLLEEHYRMSLPIVREKFLSSLITRKQPLSVVRSKAEAYGLELDGRGYVVSVIAVYHTDEQGGNEDETAVKSLASSYDLDLKLFSVVNVAGEIWAKYGMGKVFVHQDRVVLLNVVQQEGSFQENGNLMDVLKEVLQSIEKYLRLTVNIGVGRAVPEIGALKEAYESASMALDYRRILGSNRIICIEDMEDRSNEELLFDETRKQNLLSTVKVGTEQELKELVDGLFDDVARSQAPVYEVQLYLMEMVLAIMKLTKGLESGSGNEEWFKGGTDILAQYQKLNSMEETKAWYGDLCAKVRSRIASQRQRSYKRIVEEAIAYTKENYRDSDLSIAKLCAHLHVSAGYFSTVFKRELKLTYGAYLLQLRMEIAKELLRTTDLKTFEIAEQVGFSDPNYFSLCFKKYAGISAKEYRNGLSERGS</sequence>
<dbReference type="Pfam" id="PF17853">
    <property type="entry name" value="GGDEF_2"/>
    <property type="match status" value="1"/>
</dbReference>
<keyword evidence="2" id="KW-0963">Cytoplasm</keyword>
<evidence type="ECO:0000313" key="11">
    <source>
        <dbReference type="EMBL" id="QAY67456.1"/>
    </source>
</evidence>
<organism evidence="11 12">
    <name type="scientific">Paenibacillus protaetiae</name>
    <dbReference type="NCBI Taxonomy" id="2509456"/>
    <lineage>
        <taxon>Bacteria</taxon>
        <taxon>Bacillati</taxon>
        <taxon>Bacillota</taxon>
        <taxon>Bacilli</taxon>
        <taxon>Bacillales</taxon>
        <taxon>Paenibacillaceae</taxon>
        <taxon>Paenibacillus</taxon>
    </lineage>
</organism>
<accession>A0A4P6EXG8</accession>
<dbReference type="GO" id="GO:0043565">
    <property type="term" value="F:sequence-specific DNA binding"/>
    <property type="evidence" value="ECO:0007669"/>
    <property type="project" value="InterPro"/>
</dbReference>
<dbReference type="OrthoDB" id="9794370at2"/>
<reference evidence="11 12" key="1">
    <citation type="submission" date="2019-01" db="EMBL/GenBank/DDBJ databases">
        <title>Genome sequencing of strain FW100M-2.</title>
        <authorList>
            <person name="Heo J."/>
            <person name="Kim S.-J."/>
            <person name="Kim J.-S."/>
            <person name="Hong S.-B."/>
            <person name="Kwon S.-W."/>
        </authorList>
    </citation>
    <scope>NUCLEOTIDE SEQUENCE [LARGE SCALE GENOMIC DNA]</scope>
    <source>
        <strain evidence="11 12">FW100M-2</strain>
    </source>
</reference>
<dbReference type="EMBL" id="CP035492">
    <property type="protein sequence ID" value="QAY67456.1"/>
    <property type="molecule type" value="Genomic_DNA"/>
</dbReference>
<dbReference type="PROSITE" id="PS50110">
    <property type="entry name" value="RESPONSE_REGULATORY"/>
    <property type="match status" value="1"/>
</dbReference>
<dbReference type="InterPro" id="IPR051552">
    <property type="entry name" value="HptR"/>
</dbReference>
<dbReference type="Pfam" id="PF00072">
    <property type="entry name" value="Response_reg"/>
    <property type="match status" value="1"/>
</dbReference>
<feature type="domain" description="Response regulatory" evidence="10">
    <location>
        <begin position="3"/>
        <end position="120"/>
    </location>
</feature>
<dbReference type="Pfam" id="PF12833">
    <property type="entry name" value="HTH_18"/>
    <property type="match status" value="1"/>
</dbReference>
<evidence type="ECO:0000256" key="1">
    <source>
        <dbReference type="ARBA" id="ARBA00004496"/>
    </source>
</evidence>
<evidence type="ECO:0000256" key="4">
    <source>
        <dbReference type="ARBA" id="ARBA00023012"/>
    </source>
</evidence>
<dbReference type="Gene3D" id="3.40.50.2300">
    <property type="match status" value="1"/>
</dbReference>
<name>A0A4P6EXG8_9BACL</name>
<evidence type="ECO:0000259" key="10">
    <source>
        <dbReference type="PROSITE" id="PS50110"/>
    </source>
</evidence>
<dbReference type="InterPro" id="IPR018060">
    <property type="entry name" value="HTH_AraC"/>
</dbReference>
<dbReference type="SUPFAM" id="SSF52172">
    <property type="entry name" value="CheY-like"/>
    <property type="match status" value="1"/>
</dbReference>
<dbReference type="PANTHER" id="PTHR42713:SF3">
    <property type="entry name" value="TRANSCRIPTIONAL REGULATORY PROTEIN HPTR"/>
    <property type="match status" value="1"/>
</dbReference>
<dbReference type="PROSITE" id="PS01124">
    <property type="entry name" value="HTH_ARAC_FAMILY_2"/>
    <property type="match status" value="1"/>
</dbReference>
<evidence type="ECO:0000256" key="5">
    <source>
        <dbReference type="ARBA" id="ARBA00023015"/>
    </source>
</evidence>
<dbReference type="SUPFAM" id="SSF46689">
    <property type="entry name" value="Homeodomain-like"/>
    <property type="match status" value="1"/>
</dbReference>
<dbReference type="InterPro" id="IPR041522">
    <property type="entry name" value="CdaR_GGDEF"/>
</dbReference>
<dbReference type="InterPro" id="IPR009057">
    <property type="entry name" value="Homeodomain-like_sf"/>
</dbReference>
<protein>
    <submittedName>
        <fullName evidence="11">Response regulator</fullName>
    </submittedName>
</protein>
<dbReference type="InterPro" id="IPR011006">
    <property type="entry name" value="CheY-like_superfamily"/>
</dbReference>
<evidence type="ECO:0000256" key="3">
    <source>
        <dbReference type="ARBA" id="ARBA00022553"/>
    </source>
</evidence>
<keyword evidence="3 8" id="KW-0597">Phosphoprotein</keyword>
<dbReference type="SMART" id="SM00342">
    <property type="entry name" value="HTH_ARAC"/>
    <property type="match status" value="1"/>
</dbReference>
<dbReference type="Gene3D" id="1.10.10.60">
    <property type="entry name" value="Homeodomain-like"/>
    <property type="match status" value="2"/>
</dbReference>
<dbReference type="GO" id="GO:0000160">
    <property type="term" value="P:phosphorelay signal transduction system"/>
    <property type="evidence" value="ECO:0007669"/>
    <property type="project" value="UniProtKB-KW"/>
</dbReference>
<dbReference type="PANTHER" id="PTHR42713">
    <property type="entry name" value="HISTIDINE KINASE-RELATED"/>
    <property type="match status" value="1"/>
</dbReference>
<dbReference type="RefSeq" id="WP_129442125.1">
    <property type="nucleotide sequence ID" value="NZ_CP035492.1"/>
</dbReference>
<evidence type="ECO:0000313" key="12">
    <source>
        <dbReference type="Proteomes" id="UP000293568"/>
    </source>
</evidence>
<dbReference type="SMART" id="SM00448">
    <property type="entry name" value="REC"/>
    <property type="match status" value="1"/>
</dbReference>
<dbReference type="AlphaFoldDB" id="A0A4P6EXG8"/>
<proteinExistence type="predicted"/>
<keyword evidence="4" id="KW-0902">Two-component regulatory system</keyword>
<evidence type="ECO:0000256" key="7">
    <source>
        <dbReference type="ARBA" id="ARBA00023163"/>
    </source>
</evidence>